<dbReference type="InterPro" id="IPR001296">
    <property type="entry name" value="Glyco_trans_1"/>
</dbReference>
<keyword evidence="3" id="KW-1185">Reference proteome</keyword>
<dbReference type="Gene3D" id="3.40.50.2000">
    <property type="entry name" value="Glycogen Phosphorylase B"/>
    <property type="match status" value="2"/>
</dbReference>
<dbReference type="GO" id="GO:0016757">
    <property type="term" value="F:glycosyltransferase activity"/>
    <property type="evidence" value="ECO:0007669"/>
    <property type="project" value="InterPro"/>
</dbReference>
<accession>A0A9Q3UQ60</accession>
<organism evidence="2 3">
    <name type="scientific">Alloalcanivorax marinus</name>
    <dbReference type="NCBI Taxonomy" id="1177169"/>
    <lineage>
        <taxon>Bacteria</taxon>
        <taxon>Pseudomonadati</taxon>
        <taxon>Pseudomonadota</taxon>
        <taxon>Gammaproteobacteria</taxon>
        <taxon>Oceanospirillales</taxon>
        <taxon>Alcanivoracaceae</taxon>
        <taxon>Alloalcanivorax</taxon>
    </lineage>
</organism>
<name>A0A9Q3UQ60_9GAMM</name>
<evidence type="ECO:0000259" key="1">
    <source>
        <dbReference type="Pfam" id="PF00534"/>
    </source>
</evidence>
<dbReference type="AlphaFoldDB" id="A0A9Q3UQ60"/>
<dbReference type="CDD" id="cd03801">
    <property type="entry name" value="GT4_PimA-like"/>
    <property type="match status" value="1"/>
</dbReference>
<dbReference type="InterPro" id="IPR050194">
    <property type="entry name" value="Glycosyltransferase_grp1"/>
</dbReference>
<dbReference type="RefSeq" id="WP_228234288.1">
    <property type="nucleotide sequence ID" value="NZ_JAJGNA010000016.1"/>
</dbReference>
<dbReference type="PANTHER" id="PTHR45947:SF3">
    <property type="entry name" value="SULFOQUINOVOSYL TRANSFERASE SQD2"/>
    <property type="match status" value="1"/>
</dbReference>
<gene>
    <name evidence="2" type="ORF">LL252_12845</name>
</gene>
<feature type="domain" description="Glycosyl transferase family 1" evidence="1">
    <location>
        <begin position="185"/>
        <end position="338"/>
    </location>
</feature>
<protein>
    <submittedName>
        <fullName evidence="2">Glycosyltransferase family 4 protein</fullName>
    </submittedName>
</protein>
<evidence type="ECO:0000313" key="2">
    <source>
        <dbReference type="EMBL" id="MCC4309457.1"/>
    </source>
</evidence>
<dbReference type="Proteomes" id="UP001108027">
    <property type="component" value="Unassembled WGS sequence"/>
</dbReference>
<proteinExistence type="predicted"/>
<dbReference type="EMBL" id="JAJGNA010000016">
    <property type="protein sequence ID" value="MCC4309457.1"/>
    <property type="molecule type" value="Genomic_DNA"/>
</dbReference>
<reference evidence="2" key="1">
    <citation type="submission" date="2021-10" db="EMBL/GenBank/DDBJ databases">
        <title>The diversity and Nitrogen Metabolism of Culturable Nitrate-Utilizing Bacteria Within the Oxygen Minimum Zone of the Changjiang (Yangtze River)Estuary.</title>
        <authorList>
            <person name="Zhang D."/>
            <person name="Zheng J."/>
            <person name="Liu S."/>
            <person name="He W."/>
        </authorList>
    </citation>
    <scope>NUCLEOTIDE SEQUENCE</scope>
    <source>
        <strain evidence="2">FXH-223</strain>
    </source>
</reference>
<comment type="caution">
    <text evidence="2">The sequence shown here is derived from an EMBL/GenBank/DDBJ whole genome shotgun (WGS) entry which is preliminary data.</text>
</comment>
<evidence type="ECO:0000313" key="3">
    <source>
        <dbReference type="Proteomes" id="UP001108027"/>
    </source>
</evidence>
<sequence>MKGVVCSHLYSIEEQRTANGSTMAIKDLVNGAIGKGLNVEVVIRFFPLVSRKGVFFPRKRSCGPVTVYDVPKVGFRDFYLKFLTGFILRIMGFSGRYDFALCHMCSNFEPSYELLNKKNVQKHYFVVHSSDLKTKNIQACLHRADKVFARSMPLASQVESVFGVRVDGVIYSGIDESLIVENRPHELSNKTLRIVMACVFLPLKNIESCLDACAKIVGLGFDVSIELYGDGPLRKNIISKIDDLGLGAVVNMHGFQPRSSVMNAMRKADLFLMPSSPETFGLAFLEAMASGCVVIGHKGWGIDGIVEDGRNGYLVGDAAPRNIAEKIIHYLSNDDRQVMHDESIRTALSYTKEKSYDNLVQLIEGN</sequence>
<dbReference type="SUPFAM" id="SSF53756">
    <property type="entry name" value="UDP-Glycosyltransferase/glycogen phosphorylase"/>
    <property type="match status" value="1"/>
</dbReference>
<dbReference type="PANTHER" id="PTHR45947">
    <property type="entry name" value="SULFOQUINOVOSYL TRANSFERASE SQD2"/>
    <property type="match status" value="1"/>
</dbReference>
<dbReference type="Pfam" id="PF00534">
    <property type="entry name" value="Glycos_transf_1"/>
    <property type="match status" value="1"/>
</dbReference>